<dbReference type="SUPFAM" id="SSF52091">
    <property type="entry name" value="SpoIIaa-like"/>
    <property type="match status" value="1"/>
</dbReference>
<feature type="domain" description="STAS" evidence="3">
    <location>
        <begin position="1"/>
        <end position="110"/>
    </location>
</feature>
<dbReference type="PROSITE" id="PS50801">
    <property type="entry name" value="STAS"/>
    <property type="match status" value="1"/>
</dbReference>
<sequence length="126" mass="14091">MKIETEKLENISIVKLYGELDASNAVKVDQTLSLLISEKPSQIWIDGTQINYISSAGLGVFLSHLQTLAEEKIELLFFGLNTKIKHVFAILGLDTLIPIVHSREEAETYIAIQPNADLQEEPRKEA</sequence>
<dbReference type="Gene3D" id="3.30.750.24">
    <property type="entry name" value="STAS domain"/>
    <property type="match status" value="1"/>
</dbReference>
<reference evidence="4 5" key="1">
    <citation type="submission" date="2019-09" db="EMBL/GenBank/DDBJ databases">
        <title>Genome sequence of Adhaeribacter sp. M2.</title>
        <authorList>
            <person name="Srinivasan S."/>
        </authorList>
    </citation>
    <scope>NUCLEOTIDE SEQUENCE [LARGE SCALE GENOMIC DNA]</scope>
    <source>
        <strain evidence="4 5">M2</strain>
    </source>
</reference>
<evidence type="ECO:0000313" key="5">
    <source>
        <dbReference type="Proteomes" id="UP000326570"/>
    </source>
</evidence>
<dbReference type="Pfam" id="PF01740">
    <property type="entry name" value="STAS"/>
    <property type="match status" value="1"/>
</dbReference>
<dbReference type="GO" id="GO:0043856">
    <property type="term" value="F:anti-sigma factor antagonist activity"/>
    <property type="evidence" value="ECO:0007669"/>
    <property type="project" value="InterPro"/>
</dbReference>
<dbReference type="InterPro" id="IPR003658">
    <property type="entry name" value="Anti-sigma_ant"/>
</dbReference>
<dbReference type="Proteomes" id="UP000326570">
    <property type="component" value="Unassembled WGS sequence"/>
</dbReference>
<evidence type="ECO:0000256" key="1">
    <source>
        <dbReference type="ARBA" id="ARBA00009013"/>
    </source>
</evidence>
<organism evidence="4 5">
    <name type="scientific">Adhaeribacter soli</name>
    <dbReference type="NCBI Taxonomy" id="2607655"/>
    <lineage>
        <taxon>Bacteria</taxon>
        <taxon>Pseudomonadati</taxon>
        <taxon>Bacteroidota</taxon>
        <taxon>Cytophagia</taxon>
        <taxon>Cytophagales</taxon>
        <taxon>Hymenobacteraceae</taxon>
        <taxon>Adhaeribacter</taxon>
    </lineage>
</organism>
<accession>A0A5N1J9K0</accession>
<dbReference type="EMBL" id="VTWT01000001">
    <property type="protein sequence ID" value="KAA9345985.1"/>
    <property type="molecule type" value="Genomic_DNA"/>
</dbReference>
<dbReference type="InterPro" id="IPR036513">
    <property type="entry name" value="STAS_dom_sf"/>
</dbReference>
<keyword evidence="5" id="KW-1185">Reference proteome</keyword>
<dbReference type="RefSeq" id="WP_150902128.1">
    <property type="nucleotide sequence ID" value="NZ_VTWT01000001.1"/>
</dbReference>
<dbReference type="CDD" id="cd07043">
    <property type="entry name" value="STAS_anti-anti-sigma_factors"/>
    <property type="match status" value="1"/>
</dbReference>
<evidence type="ECO:0000259" key="3">
    <source>
        <dbReference type="PROSITE" id="PS50801"/>
    </source>
</evidence>
<evidence type="ECO:0000256" key="2">
    <source>
        <dbReference type="RuleBase" id="RU003749"/>
    </source>
</evidence>
<evidence type="ECO:0000313" key="4">
    <source>
        <dbReference type="EMBL" id="KAA9345985.1"/>
    </source>
</evidence>
<dbReference type="NCBIfam" id="TIGR00377">
    <property type="entry name" value="ant_ant_sig"/>
    <property type="match status" value="1"/>
</dbReference>
<dbReference type="InterPro" id="IPR002645">
    <property type="entry name" value="STAS_dom"/>
</dbReference>
<protein>
    <recommendedName>
        <fullName evidence="2">Anti-sigma factor antagonist</fullName>
    </recommendedName>
</protein>
<name>A0A5N1J9K0_9BACT</name>
<proteinExistence type="inferred from homology"/>
<comment type="caution">
    <text evidence="4">The sequence shown here is derived from an EMBL/GenBank/DDBJ whole genome shotgun (WGS) entry which is preliminary data.</text>
</comment>
<dbReference type="PANTHER" id="PTHR33495">
    <property type="entry name" value="ANTI-SIGMA FACTOR ANTAGONIST TM_1081-RELATED-RELATED"/>
    <property type="match status" value="1"/>
</dbReference>
<gene>
    <name evidence="4" type="ORF">F0P94_02580</name>
</gene>
<dbReference type="AlphaFoldDB" id="A0A5N1J9K0"/>
<comment type="similarity">
    <text evidence="1 2">Belongs to the anti-sigma-factor antagonist family.</text>
</comment>